<dbReference type="GO" id="GO:0003677">
    <property type="term" value="F:DNA binding"/>
    <property type="evidence" value="ECO:0007669"/>
    <property type="project" value="UniProtKB-KW"/>
</dbReference>
<dbReference type="EMBL" id="AAGKZC010000062">
    <property type="protein sequence ID" value="EBP2043001.1"/>
    <property type="molecule type" value="Genomic_DNA"/>
</dbReference>
<keyword evidence="2" id="KW-0238">DNA-binding</keyword>
<sequence>RETMILDSIAVKKALDNALAVAEDRHGRLIDKSDLKSAMKYWHSQASCIGLTGAYSPHSLRYAWAQNAICYYLAQGVSEKEALAMTAMDLGHGDGRGRYVAQVYGREMKRVDSLELAI</sequence>
<evidence type="ECO:0000259" key="1">
    <source>
        <dbReference type="Pfam" id="PF12835"/>
    </source>
</evidence>
<comment type="caution">
    <text evidence="2">The sequence shown here is derived from an EMBL/GenBank/DDBJ whole genome shotgun (WGS) entry which is preliminary data.</text>
</comment>
<gene>
    <name evidence="2" type="ORF">PL50_23310</name>
</gene>
<reference evidence="2" key="1">
    <citation type="submission" date="2018-07" db="EMBL/GenBank/DDBJ databases">
        <authorList>
            <consortium name="GenomeTrakr network: Whole genome sequencing for foodborne pathogen traceback"/>
        </authorList>
    </citation>
    <scope>NUCLEOTIDE SEQUENCE</scope>
    <source>
        <strain evidence="2">CFSAN008688</strain>
    </source>
</reference>
<name>A0A5V1J5Q2_SALER</name>
<dbReference type="InterPro" id="IPR024456">
    <property type="entry name" value="Integrase_catalytic_putative"/>
</dbReference>
<dbReference type="AlphaFoldDB" id="A0A5V1J5Q2"/>
<organism evidence="2">
    <name type="scientific">Salmonella enterica</name>
    <name type="common">Salmonella choleraesuis</name>
    <dbReference type="NCBI Taxonomy" id="28901"/>
    <lineage>
        <taxon>Bacteria</taxon>
        <taxon>Pseudomonadati</taxon>
        <taxon>Pseudomonadota</taxon>
        <taxon>Gammaproteobacteria</taxon>
        <taxon>Enterobacterales</taxon>
        <taxon>Enterobacteriaceae</taxon>
        <taxon>Salmonella</taxon>
    </lineage>
</organism>
<feature type="domain" description="Integrase catalytic" evidence="1">
    <location>
        <begin position="1"/>
        <end position="67"/>
    </location>
</feature>
<accession>A0A5V1J5Q2</accession>
<dbReference type="Pfam" id="PF12835">
    <property type="entry name" value="Integrase_1"/>
    <property type="match status" value="1"/>
</dbReference>
<evidence type="ECO:0000313" key="2">
    <source>
        <dbReference type="EMBL" id="EBP2043001.1"/>
    </source>
</evidence>
<proteinExistence type="predicted"/>
<protein>
    <submittedName>
        <fullName evidence="2">DNA-binding protein</fullName>
    </submittedName>
</protein>
<feature type="non-terminal residue" evidence="2">
    <location>
        <position position="1"/>
    </location>
</feature>